<dbReference type="GO" id="GO:0005634">
    <property type="term" value="C:nucleus"/>
    <property type="evidence" value="ECO:0007669"/>
    <property type="project" value="TreeGrafter"/>
</dbReference>
<dbReference type="GO" id="GO:0006281">
    <property type="term" value="P:DNA repair"/>
    <property type="evidence" value="ECO:0007669"/>
    <property type="project" value="TreeGrafter"/>
</dbReference>
<dbReference type="Pfam" id="PF21960">
    <property type="entry name" value="RCF1-5-like_lid"/>
    <property type="match status" value="1"/>
</dbReference>
<evidence type="ECO:0000313" key="3">
    <source>
        <dbReference type="Proteomes" id="UP000239757"/>
    </source>
</evidence>
<dbReference type="InterPro" id="IPR008921">
    <property type="entry name" value="DNA_pol3_clamp-load_cplx_C"/>
</dbReference>
<feature type="region of interest" description="Disordered" evidence="1">
    <location>
        <begin position="1"/>
        <end position="219"/>
    </location>
</feature>
<dbReference type="GO" id="GO:0003689">
    <property type="term" value="F:DNA clamp loader activity"/>
    <property type="evidence" value="ECO:0007669"/>
    <property type="project" value="TreeGrafter"/>
</dbReference>
<accession>A0A2P5XBH5</accession>
<gene>
    <name evidence="2" type="ORF">GOBAR_AA19988</name>
</gene>
<evidence type="ECO:0008006" key="4">
    <source>
        <dbReference type="Google" id="ProtNLM"/>
    </source>
</evidence>
<dbReference type="GO" id="GO:0003677">
    <property type="term" value="F:DNA binding"/>
    <property type="evidence" value="ECO:0007669"/>
    <property type="project" value="InterPro"/>
</dbReference>
<dbReference type="OrthoDB" id="761538at2759"/>
<protein>
    <recommendedName>
        <fullName evidence="4">Replication factor C C-terminal domain-containing protein</fullName>
    </recommendedName>
</protein>
<feature type="region of interest" description="Disordered" evidence="1">
    <location>
        <begin position="272"/>
        <end position="352"/>
    </location>
</feature>
<feature type="compositionally biased region" description="Polar residues" evidence="1">
    <location>
        <begin position="310"/>
        <end position="346"/>
    </location>
</feature>
<evidence type="ECO:0000256" key="1">
    <source>
        <dbReference type="SAM" id="MobiDB-lite"/>
    </source>
</evidence>
<dbReference type="Gene3D" id="3.40.50.300">
    <property type="entry name" value="P-loop containing nucleotide triphosphate hydrolases"/>
    <property type="match status" value="1"/>
</dbReference>
<dbReference type="InterPro" id="IPR050238">
    <property type="entry name" value="DNA_Rep/Repair_Clamp_Loader"/>
</dbReference>
<sequence>MESLSRSNSKGGQPHVLVPLKQRRSGYEPSDTETEWQESPWHDHNNRNNGTSDLVEVDNIKSNLPRNLSPLKLSRRQIPKVDYDKGSPPRTNPLLRRHGSSKSPYKTRRDDGRNISPLPKPEHRRHVSPYKQGRVEHTLNDGTGNGEIAGLNMKQSCRSPTRDEIKTISQLIEGGRGSAKSNYRRPVTAPPRQRGERTPSPIGRNTFRKQREASLGKQQSVGEINEMVANAKIPKSPTYNDAILESTESISPGDIFFSRDAAALAMQKKGLPNNGGFGNHVVPKPPLLPRKDPTSHQRKMANRNIDPKARSNTGLSRTTMTPSSATSRQSSLNSKLSDTSGSSLNSEKFAANRRKSQNETWFGCVMRRGSCRTSKKSPERETQSFDEASFIGKAFVVEKLRQFWADKYQPASLNGFTCHKQEAQLLKQLVSASHENCPHILFKGPSGSGKKALTMASLREMYGDPSWNVSHELRQFQVQEKKPKQVHVPIASSAHHVELNVHLETNAKYALMGLVKEISTNFTTIPEVSIDYFKINYKVLVLYDVDKAPENIHHLIKWIMDCHSDSCKFIICCEDDISILESVKSRCKVIKVDAPATHEVMDVLIQIARKEDFELHTNFAAKIAAKSKQNLRKAIMALEACKAHNYPFADDQPIPLGWEEVLTELATEILADPSHKRQVLLSFLLPFVRLKLQKLLGDFVHPKLVLQKLVEEFLKKVEVGLKRELYYWHGYYEKRLPTGTSALLKLEEFVAKFIGIYRKSSGAFTANIVVEVSLSLWVFG</sequence>
<evidence type="ECO:0000313" key="2">
    <source>
        <dbReference type="EMBL" id="PPS00692.1"/>
    </source>
</evidence>
<feature type="compositionally biased region" description="Polar residues" evidence="1">
    <location>
        <begin position="1"/>
        <end position="11"/>
    </location>
</feature>
<dbReference type="EMBL" id="KZ665249">
    <property type="protein sequence ID" value="PPS00692.1"/>
    <property type="molecule type" value="Genomic_DNA"/>
</dbReference>
<organism evidence="2 3">
    <name type="scientific">Gossypium barbadense</name>
    <name type="common">Sea Island cotton</name>
    <name type="synonym">Hibiscus barbadensis</name>
    <dbReference type="NCBI Taxonomy" id="3634"/>
    <lineage>
        <taxon>Eukaryota</taxon>
        <taxon>Viridiplantae</taxon>
        <taxon>Streptophyta</taxon>
        <taxon>Embryophyta</taxon>
        <taxon>Tracheophyta</taxon>
        <taxon>Spermatophyta</taxon>
        <taxon>Magnoliopsida</taxon>
        <taxon>eudicotyledons</taxon>
        <taxon>Gunneridae</taxon>
        <taxon>Pentapetalae</taxon>
        <taxon>rosids</taxon>
        <taxon>malvids</taxon>
        <taxon>Malvales</taxon>
        <taxon>Malvaceae</taxon>
        <taxon>Malvoideae</taxon>
        <taxon>Gossypium</taxon>
    </lineage>
</organism>
<dbReference type="GO" id="GO:0005663">
    <property type="term" value="C:DNA replication factor C complex"/>
    <property type="evidence" value="ECO:0007669"/>
    <property type="project" value="TreeGrafter"/>
</dbReference>
<dbReference type="InterPro" id="IPR027417">
    <property type="entry name" value="P-loop_NTPase"/>
</dbReference>
<dbReference type="PANTHER" id="PTHR11669">
    <property type="entry name" value="REPLICATION FACTOR C / DNA POLYMERASE III GAMMA-TAU SUBUNIT"/>
    <property type="match status" value="1"/>
</dbReference>
<dbReference type="Gene3D" id="1.20.272.10">
    <property type="match status" value="1"/>
</dbReference>
<name>A0A2P5XBH5_GOSBA</name>
<dbReference type="GO" id="GO:0006261">
    <property type="term" value="P:DNA-templated DNA replication"/>
    <property type="evidence" value="ECO:0007669"/>
    <property type="project" value="TreeGrafter"/>
</dbReference>
<dbReference type="SUPFAM" id="SSF52540">
    <property type="entry name" value="P-loop containing nucleoside triphosphate hydrolases"/>
    <property type="match status" value="1"/>
</dbReference>
<dbReference type="Pfam" id="PF22534">
    <property type="entry name" value="RFC_C"/>
    <property type="match status" value="1"/>
</dbReference>
<dbReference type="SUPFAM" id="SSF48019">
    <property type="entry name" value="post-AAA+ oligomerization domain-like"/>
    <property type="match status" value="1"/>
</dbReference>
<dbReference type="AlphaFoldDB" id="A0A2P5XBH5"/>
<dbReference type="Proteomes" id="UP000239757">
    <property type="component" value="Unassembled WGS sequence"/>
</dbReference>
<dbReference type="Gene3D" id="1.10.8.60">
    <property type="match status" value="1"/>
</dbReference>
<dbReference type="FunFam" id="1.10.8.60:FF:000030">
    <property type="entry name" value="replication factor C subunit 3"/>
    <property type="match status" value="1"/>
</dbReference>
<reference evidence="2 3" key="1">
    <citation type="submission" date="2015-01" db="EMBL/GenBank/DDBJ databases">
        <title>Genome of allotetraploid Gossypium barbadense reveals genomic plasticity and fiber elongation in cotton evolution.</title>
        <authorList>
            <person name="Chen X."/>
            <person name="Liu X."/>
            <person name="Zhao B."/>
            <person name="Zheng H."/>
            <person name="Hu Y."/>
            <person name="Lu G."/>
            <person name="Yang C."/>
            <person name="Chen J."/>
            <person name="Shan C."/>
            <person name="Zhang L."/>
            <person name="Zhou Y."/>
            <person name="Wang L."/>
            <person name="Guo W."/>
            <person name="Bai Y."/>
            <person name="Ruan J."/>
            <person name="Shangguan X."/>
            <person name="Mao Y."/>
            <person name="Jiang J."/>
            <person name="Zhu Y."/>
            <person name="Lei J."/>
            <person name="Kang H."/>
            <person name="Chen S."/>
            <person name="He X."/>
            <person name="Wang R."/>
            <person name="Wang Y."/>
            <person name="Chen J."/>
            <person name="Wang L."/>
            <person name="Yu S."/>
            <person name="Wang B."/>
            <person name="Wei J."/>
            <person name="Song S."/>
            <person name="Lu X."/>
            <person name="Gao Z."/>
            <person name="Gu W."/>
            <person name="Deng X."/>
            <person name="Ma D."/>
            <person name="Wang S."/>
            <person name="Liang W."/>
            <person name="Fang L."/>
            <person name="Cai C."/>
            <person name="Zhu X."/>
            <person name="Zhou B."/>
            <person name="Zhang Y."/>
            <person name="Chen Z."/>
            <person name="Xu S."/>
            <person name="Zhu R."/>
            <person name="Wang S."/>
            <person name="Zhang T."/>
            <person name="Zhao G."/>
        </authorList>
    </citation>
    <scope>NUCLEOTIDE SEQUENCE [LARGE SCALE GENOMIC DNA]</scope>
    <source>
        <strain evidence="3">cv. Xinhai21</strain>
        <tissue evidence="2">Leaf</tissue>
    </source>
</reference>
<dbReference type="PANTHER" id="PTHR11669:SF25">
    <property type="entry name" value="OS02G0704966 PROTEIN"/>
    <property type="match status" value="1"/>
</dbReference>
<proteinExistence type="predicted"/>